<evidence type="ECO:0000256" key="1">
    <source>
        <dbReference type="SAM" id="Coils"/>
    </source>
</evidence>
<reference evidence="4" key="1">
    <citation type="journal article" date="2017" name="Front. Plant Sci.">
        <title>Climate Clever Clovers: New Paradigm to Reduce the Environmental Footprint of Ruminants by Breeding Low Methanogenic Forages Utilizing Haplotype Variation.</title>
        <authorList>
            <person name="Kaur P."/>
            <person name="Appels R."/>
            <person name="Bayer P.E."/>
            <person name="Keeble-Gagnere G."/>
            <person name="Wang J."/>
            <person name="Hirakawa H."/>
            <person name="Shirasawa K."/>
            <person name="Vercoe P."/>
            <person name="Stefanova K."/>
            <person name="Durmic Z."/>
            <person name="Nichols P."/>
            <person name="Revell C."/>
            <person name="Isobe S.N."/>
            <person name="Edwards D."/>
            <person name="Erskine W."/>
        </authorList>
    </citation>
    <scope>NUCLEOTIDE SEQUENCE [LARGE SCALE GENOMIC DNA]</scope>
    <source>
        <strain evidence="4">cv. Daliak</strain>
    </source>
</reference>
<dbReference type="PANTHER" id="PTHR31071">
    <property type="entry name" value="GB|AAF24581.1"/>
    <property type="match status" value="1"/>
</dbReference>
<proteinExistence type="predicted"/>
<dbReference type="OrthoDB" id="1433810at2759"/>
<dbReference type="InterPro" id="IPR043424">
    <property type="entry name" value="BLT-like"/>
</dbReference>
<gene>
    <name evidence="3" type="ORF">TSUD_380640</name>
</gene>
<feature type="compositionally biased region" description="Polar residues" evidence="2">
    <location>
        <begin position="87"/>
        <end position="103"/>
    </location>
</feature>
<feature type="coiled-coil region" evidence="1">
    <location>
        <begin position="184"/>
        <end position="322"/>
    </location>
</feature>
<feature type="region of interest" description="Disordered" evidence="2">
    <location>
        <begin position="81"/>
        <end position="116"/>
    </location>
</feature>
<dbReference type="EMBL" id="DF973525">
    <property type="protein sequence ID" value="GAU33428.1"/>
    <property type="molecule type" value="Genomic_DNA"/>
</dbReference>
<organism evidence="3 4">
    <name type="scientific">Trifolium subterraneum</name>
    <name type="common">Subterranean clover</name>
    <dbReference type="NCBI Taxonomy" id="3900"/>
    <lineage>
        <taxon>Eukaryota</taxon>
        <taxon>Viridiplantae</taxon>
        <taxon>Streptophyta</taxon>
        <taxon>Embryophyta</taxon>
        <taxon>Tracheophyta</taxon>
        <taxon>Spermatophyta</taxon>
        <taxon>Magnoliopsida</taxon>
        <taxon>eudicotyledons</taxon>
        <taxon>Gunneridae</taxon>
        <taxon>Pentapetalae</taxon>
        <taxon>rosids</taxon>
        <taxon>fabids</taxon>
        <taxon>Fabales</taxon>
        <taxon>Fabaceae</taxon>
        <taxon>Papilionoideae</taxon>
        <taxon>50 kb inversion clade</taxon>
        <taxon>NPAAA clade</taxon>
        <taxon>Hologalegina</taxon>
        <taxon>IRL clade</taxon>
        <taxon>Trifolieae</taxon>
        <taxon>Trifolium</taxon>
    </lineage>
</organism>
<keyword evidence="1" id="KW-0175">Coiled coil</keyword>
<evidence type="ECO:0000313" key="4">
    <source>
        <dbReference type="Proteomes" id="UP000242715"/>
    </source>
</evidence>
<dbReference type="Proteomes" id="UP000242715">
    <property type="component" value="Unassembled WGS sequence"/>
</dbReference>
<feature type="compositionally biased region" description="Basic and acidic residues" evidence="2">
    <location>
        <begin position="104"/>
        <end position="113"/>
    </location>
</feature>
<keyword evidence="4" id="KW-1185">Reference proteome</keyword>
<protein>
    <submittedName>
        <fullName evidence="3">Uncharacterized protein</fullName>
    </submittedName>
</protein>
<name>A0A2Z6MMB8_TRISU</name>
<sequence>MASNTTILDPIHSSGHHSFIIPAIPHHRKPLRRGSNHKKHSGINSPVNFRQGFLKNEVSARKLAAGLWQLRFVEASGDGDVTGDGSFRSSNSKLPNGNVNYQNSEEKLKASKDQKRKPVTILRSRNGLLCELQAFMPFIKSSKEGETKWNHSLNEAFNDSTIVHRRKKILKHRKLEADQNDSIVTVLLEELLRAQRSINKLKSEQRSSKKKVEQNLEEEKVLWKCKEQKKIEKMLDELKDKLARERRNREKMEFLNNKLLRELDIANESAERFMKNYEKERRKRKLTEEMCDELEKRVGEDKANLEKLMRDSINMYKEVEEEREMMRMTDLWREDRVQMKLADAKDMLEEKYNQMVELIAYLQTFLRSRGDEVNNDEIEGARLIKQVVESVNIRQILELSYNFSKSDDNVIPIYEEYSEKAGPSLACNQQPSRDDETRISDTKYSQHRMECEGSFKQFELLKQGNSTDHNINPHITRGMQGCIEWPKFIPKNISKVIIPLEERVKKQKSQLQHILKPKAF</sequence>
<dbReference type="PANTHER" id="PTHR31071:SF14">
    <property type="entry name" value="BZIP DOMAIN-CONTAINING PROTEIN"/>
    <property type="match status" value="1"/>
</dbReference>
<evidence type="ECO:0000256" key="2">
    <source>
        <dbReference type="SAM" id="MobiDB-lite"/>
    </source>
</evidence>
<accession>A0A2Z6MMB8</accession>
<evidence type="ECO:0000313" key="3">
    <source>
        <dbReference type="EMBL" id="GAU33428.1"/>
    </source>
</evidence>
<dbReference type="AlphaFoldDB" id="A0A2Z6MMB8"/>